<name>A0A914C5X1_9BILA</name>
<organism evidence="2 3">
    <name type="scientific">Acrobeloides nanus</name>
    <dbReference type="NCBI Taxonomy" id="290746"/>
    <lineage>
        <taxon>Eukaryota</taxon>
        <taxon>Metazoa</taxon>
        <taxon>Ecdysozoa</taxon>
        <taxon>Nematoda</taxon>
        <taxon>Chromadorea</taxon>
        <taxon>Rhabditida</taxon>
        <taxon>Tylenchina</taxon>
        <taxon>Cephalobomorpha</taxon>
        <taxon>Cephaloboidea</taxon>
        <taxon>Cephalobidae</taxon>
        <taxon>Acrobeloides</taxon>
    </lineage>
</organism>
<proteinExistence type="predicted"/>
<feature type="transmembrane region" description="Helical" evidence="1">
    <location>
        <begin position="6"/>
        <end position="30"/>
    </location>
</feature>
<protein>
    <submittedName>
        <fullName evidence="3">Uncharacterized protein</fullName>
    </submittedName>
</protein>
<accession>A0A914C5X1</accession>
<dbReference type="AlphaFoldDB" id="A0A914C5X1"/>
<keyword evidence="1" id="KW-0812">Transmembrane</keyword>
<keyword evidence="1" id="KW-1133">Transmembrane helix</keyword>
<reference evidence="3" key="1">
    <citation type="submission" date="2022-11" db="UniProtKB">
        <authorList>
            <consortium name="WormBaseParasite"/>
        </authorList>
    </citation>
    <scope>IDENTIFICATION</scope>
</reference>
<sequence length="82" mass="8919">MQEDATNYVGLIIISLPMDVQILNAIVLLATNKVIRKGMVQLIIGRHDNAQAFITAIGMPTKTKTQWGTTRSTRGAVKGPVQ</sequence>
<evidence type="ECO:0000313" key="3">
    <source>
        <dbReference type="WBParaSite" id="ACRNAN_Path_348.g1336.t1"/>
    </source>
</evidence>
<evidence type="ECO:0000256" key="1">
    <source>
        <dbReference type="SAM" id="Phobius"/>
    </source>
</evidence>
<evidence type="ECO:0000313" key="2">
    <source>
        <dbReference type="Proteomes" id="UP000887540"/>
    </source>
</evidence>
<dbReference type="WBParaSite" id="ACRNAN_Path_348.g1336.t1">
    <property type="protein sequence ID" value="ACRNAN_Path_348.g1336.t1"/>
    <property type="gene ID" value="ACRNAN_Path_348.g1336"/>
</dbReference>
<dbReference type="Proteomes" id="UP000887540">
    <property type="component" value="Unplaced"/>
</dbReference>
<keyword evidence="1" id="KW-0472">Membrane</keyword>
<keyword evidence="2" id="KW-1185">Reference proteome</keyword>